<evidence type="ECO:0000256" key="3">
    <source>
        <dbReference type="SAM" id="Phobius"/>
    </source>
</evidence>
<accession>A0ABS2U894</accession>
<keyword evidence="6" id="KW-1185">Reference proteome</keyword>
<feature type="domain" description="PPM-type phosphatase" evidence="4">
    <location>
        <begin position="180"/>
        <end position="405"/>
    </location>
</feature>
<keyword evidence="1" id="KW-0378">Hydrolase</keyword>
<dbReference type="InterPro" id="IPR001932">
    <property type="entry name" value="PPM-type_phosphatase-like_dom"/>
</dbReference>
<keyword evidence="3" id="KW-0472">Membrane</keyword>
<dbReference type="PANTHER" id="PTHR43156:SF2">
    <property type="entry name" value="STAGE II SPORULATION PROTEIN E"/>
    <property type="match status" value="1"/>
</dbReference>
<evidence type="ECO:0000256" key="2">
    <source>
        <dbReference type="SAM" id="MobiDB-lite"/>
    </source>
</evidence>
<keyword evidence="3" id="KW-0812">Transmembrane</keyword>
<feature type="region of interest" description="Disordered" evidence="2">
    <location>
        <begin position="406"/>
        <end position="431"/>
    </location>
</feature>
<reference evidence="5 6" key="1">
    <citation type="submission" date="2021-01" db="EMBL/GenBank/DDBJ databases">
        <title>Streptomyces acididurans sp. nov., isolated from a peat swamp forest soil.</title>
        <authorList>
            <person name="Chantavorakit T."/>
            <person name="Duangmal K."/>
        </authorList>
    </citation>
    <scope>NUCLEOTIDE SEQUENCE [LARGE SCALE GENOMIC DNA]</scope>
    <source>
        <strain evidence="5 6">KK5PA1</strain>
    </source>
</reference>
<protein>
    <submittedName>
        <fullName evidence="5">Serine/threonine-protein phosphatase</fullName>
    </submittedName>
</protein>
<dbReference type="Pfam" id="PF07228">
    <property type="entry name" value="SpoIIE"/>
    <property type="match status" value="1"/>
</dbReference>
<dbReference type="EMBL" id="JADKYB010000036">
    <property type="protein sequence ID" value="MBM9510383.1"/>
    <property type="molecule type" value="Genomic_DNA"/>
</dbReference>
<evidence type="ECO:0000256" key="1">
    <source>
        <dbReference type="ARBA" id="ARBA00022801"/>
    </source>
</evidence>
<dbReference type="InterPro" id="IPR036457">
    <property type="entry name" value="PPM-type-like_dom_sf"/>
</dbReference>
<gene>
    <name evidence="5" type="ORF">ITX44_38655</name>
</gene>
<evidence type="ECO:0000313" key="6">
    <source>
        <dbReference type="Proteomes" id="UP000749040"/>
    </source>
</evidence>
<proteinExistence type="predicted"/>
<keyword evidence="3" id="KW-1133">Transmembrane helix</keyword>
<feature type="region of interest" description="Disordered" evidence="2">
    <location>
        <begin position="1"/>
        <end position="29"/>
    </location>
</feature>
<evidence type="ECO:0000259" key="4">
    <source>
        <dbReference type="SMART" id="SM00331"/>
    </source>
</evidence>
<dbReference type="Gene3D" id="3.60.40.10">
    <property type="entry name" value="PPM-type phosphatase domain"/>
    <property type="match status" value="1"/>
</dbReference>
<feature type="compositionally biased region" description="Basic and acidic residues" evidence="2">
    <location>
        <begin position="406"/>
        <end position="418"/>
    </location>
</feature>
<dbReference type="SMART" id="SM00331">
    <property type="entry name" value="PP2C_SIG"/>
    <property type="match status" value="1"/>
</dbReference>
<comment type="caution">
    <text evidence="5">The sequence shown here is derived from an EMBL/GenBank/DDBJ whole genome shotgun (WGS) entry which is preliminary data.</text>
</comment>
<feature type="transmembrane region" description="Helical" evidence="3">
    <location>
        <begin position="56"/>
        <end position="73"/>
    </location>
</feature>
<dbReference type="PANTHER" id="PTHR43156">
    <property type="entry name" value="STAGE II SPORULATION PROTEIN E-RELATED"/>
    <property type="match status" value="1"/>
</dbReference>
<dbReference type="InterPro" id="IPR052016">
    <property type="entry name" value="Bact_Sigma-Reg"/>
</dbReference>
<dbReference type="Proteomes" id="UP000749040">
    <property type="component" value="Unassembled WGS sequence"/>
</dbReference>
<sequence length="431" mass="45810">MESGPRRSAPHGTHGHGDGYGYGRARQGRRVRRVRRLTGQSRPQADTAWSWQSNRGLVLIPLALIVIITAADIASPQQIHLGPLLVVAPALTASFGGSRLTAAIGALATGGLLTIALVRNSISTGNHISQLVSLVVISAFIVLLCRVRERHSAELRQVRSVAEAAQQVVLQPLPDRIGPLRIAVSYQAAADQARIGGDLYAAERSHTGTRLLIGDVRGKGLTAVDDADLLLGAFRSAAHRQLPLPALHADLEAAVCWGLSQPGRKGPDAEECFITAALLDVADDAPLVQVLNSGHPAPLRLHDGRVSVLSPRQPAPPIGVCLPQAPLARANAFPFHPGDLLLLYTDGVTEARDATGRFYPLAERALALATPGCDPAELVALLSEDLLLHTQGNLNDDAALVAVRREPVTDESRAEAMPRPRPYAADRLPCR</sequence>
<feature type="transmembrane region" description="Helical" evidence="3">
    <location>
        <begin position="128"/>
        <end position="147"/>
    </location>
</feature>
<organism evidence="5 6">
    <name type="scientific">Actinacidiphila acididurans</name>
    <dbReference type="NCBI Taxonomy" id="2784346"/>
    <lineage>
        <taxon>Bacteria</taxon>
        <taxon>Bacillati</taxon>
        <taxon>Actinomycetota</taxon>
        <taxon>Actinomycetes</taxon>
        <taxon>Kitasatosporales</taxon>
        <taxon>Streptomycetaceae</taxon>
        <taxon>Actinacidiphila</taxon>
    </lineage>
</organism>
<name>A0ABS2U894_9ACTN</name>
<evidence type="ECO:0000313" key="5">
    <source>
        <dbReference type="EMBL" id="MBM9510383.1"/>
    </source>
</evidence>
<feature type="transmembrane region" description="Helical" evidence="3">
    <location>
        <begin position="103"/>
        <end position="122"/>
    </location>
</feature>